<sequence length="76" mass="8483">MATKRLIEMMSENMKDKLAALNNAGKTTPAVTAPMANAYTNAAVLEKIEKTSRDFLPQEEHQNEFTISLSKQKGQR</sequence>
<dbReference type="EMBL" id="QGKW02000007">
    <property type="protein sequence ID" value="KAF2618112.1"/>
    <property type="molecule type" value="Genomic_DNA"/>
</dbReference>
<reference evidence="2" key="1">
    <citation type="submission" date="2019-12" db="EMBL/GenBank/DDBJ databases">
        <title>Genome sequencing and annotation of Brassica cretica.</title>
        <authorList>
            <person name="Studholme D.J."/>
            <person name="Sarris P.F."/>
        </authorList>
    </citation>
    <scope>NUCLEOTIDE SEQUENCE</scope>
    <source>
        <strain evidence="2">PFS-001/15</strain>
        <strain evidence="1">PFS-102/07</strain>
        <tissue evidence="2">Leaf</tissue>
    </source>
</reference>
<evidence type="ECO:0000313" key="2">
    <source>
        <dbReference type="EMBL" id="KAF2618112.1"/>
    </source>
</evidence>
<evidence type="ECO:0000313" key="1">
    <source>
        <dbReference type="EMBL" id="KAF2590952.1"/>
    </source>
</evidence>
<dbReference type="AlphaFoldDB" id="A0A8S9MGE6"/>
<evidence type="ECO:0000313" key="3">
    <source>
        <dbReference type="Proteomes" id="UP000712281"/>
    </source>
</evidence>
<name>A0A8S9MGE6_BRACR</name>
<accession>A0A8S9MGE6</accession>
<comment type="caution">
    <text evidence="2">The sequence shown here is derived from an EMBL/GenBank/DDBJ whole genome shotgun (WGS) entry which is preliminary data.</text>
</comment>
<dbReference type="Proteomes" id="UP000712281">
    <property type="component" value="Unassembled WGS sequence"/>
</dbReference>
<gene>
    <name evidence="2" type="ORF">F2Q68_00039606</name>
    <name evidence="1" type="ORF">F2Q70_00038919</name>
</gene>
<proteinExistence type="predicted"/>
<dbReference type="EMBL" id="QGKY02000190">
    <property type="protein sequence ID" value="KAF2590952.1"/>
    <property type="molecule type" value="Genomic_DNA"/>
</dbReference>
<organism evidence="2 3">
    <name type="scientific">Brassica cretica</name>
    <name type="common">Mustard</name>
    <dbReference type="NCBI Taxonomy" id="69181"/>
    <lineage>
        <taxon>Eukaryota</taxon>
        <taxon>Viridiplantae</taxon>
        <taxon>Streptophyta</taxon>
        <taxon>Embryophyta</taxon>
        <taxon>Tracheophyta</taxon>
        <taxon>Spermatophyta</taxon>
        <taxon>Magnoliopsida</taxon>
        <taxon>eudicotyledons</taxon>
        <taxon>Gunneridae</taxon>
        <taxon>Pentapetalae</taxon>
        <taxon>rosids</taxon>
        <taxon>malvids</taxon>
        <taxon>Brassicales</taxon>
        <taxon>Brassicaceae</taxon>
        <taxon>Brassiceae</taxon>
        <taxon>Brassica</taxon>
    </lineage>
</organism>
<protein>
    <submittedName>
        <fullName evidence="2">Uncharacterized protein</fullName>
    </submittedName>
</protein>